<dbReference type="EMBL" id="BSOZ01000013">
    <property type="protein sequence ID" value="GLS04102.1"/>
    <property type="molecule type" value="Genomic_DNA"/>
</dbReference>
<gene>
    <name evidence="1" type="ORF">GCM10007860_12480</name>
</gene>
<organism evidence="1 2">
    <name type="scientific">Chitiniphilus shinanonensis</name>
    <dbReference type="NCBI Taxonomy" id="553088"/>
    <lineage>
        <taxon>Bacteria</taxon>
        <taxon>Pseudomonadati</taxon>
        <taxon>Pseudomonadota</taxon>
        <taxon>Betaproteobacteria</taxon>
        <taxon>Neisseriales</taxon>
        <taxon>Chitinibacteraceae</taxon>
        <taxon>Chitiniphilus</taxon>
    </lineage>
</organism>
<evidence type="ECO:0000313" key="1">
    <source>
        <dbReference type="EMBL" id="GLS04102.1"/>
    </source>
</evidence>
<comment type="caution">
    <text evidence="1">The sequence shown here is derived from an EMBL/GenBank/DDBJ whole genome shotgun (WGS) entry which is preliminary data.</text>
</comment>
<name>A0ABQ6BV93_9NEIS</name>
<accession>A0ABQ6BV93</accession>
<evidence type="ECO:0000313" key="2">
    <source>
        <dbReference type="Proteomes" id="UP001156836"/>
    </source>
</evidence>
<keyword evidence="2" id="KW-1185">Reference proteome</keyword>
<dbReference type="Proteomes" id="UP001156836">
    <property type="component" value="Unassembled WGS sequence"/>
</dbReference>
<sequence>MPSEMSRAERVRQTIHTWGTNANVVQTPANSPTMSTISILASFRAADKTLLAASREPVLSAFRASCQDRFAGFCQPLLSQTGNTPVDR</sequence>
<protein>
    <submittedName>
        <fullName evidence="1">Uncharacterized protein</fullName>
    </submittedName>
</protein>
<proteinExistence type="predicted"/>
<reference evidence="2" key="1">
    <citation type="journal article" date="2019" name="Int. J. Syst. Evol. Microbiol.">
        <title>The Global Catalogue of Microorganisms (GCM) 10K type strain sequencing project: providing services to taxonomists for standard genome sequencing and annotation.</title>
        <authorList>
            <consortium name="The Broad Institute Genomics Platform"/>
            <consortium name="The Broad Institute Genome Sequencing Center for Infectious Disease"/>
            <person name="Wu L."/>
            <person name="Ma J."/>
        </authorList>
    </citation>
    <scope>NUCLEOTIDE SEQUENCE [LARGE SCALE GENOMIC DNA]</scope>
    <source>
        <strain evidence="2">NBRC 104970</strain>
    </source>
</reference>